<dbReference type="InterPro" id="IPR036271">
    <property type="entry name" value="Tet_transcr_reg_TetR-rel_C_sf"/>
</dbReference>
<dbReference type="SUPFAM" id="SSF46689">
    <property type="entry name" value="Homeodomain-like"/>
    <property type="match status" value="1"/>
</dbReference>
<evidence type="ECO:0000256" key="2">
    <source>
        <dbReference type="ARBA" id="ARBA00023015"/>
    </source>
</evidence>
<dbReference type="InterPro" id="IPR001647">
    <property type="entry name" value="HTH_TetR"/>
</dbReference>
<dbReference type="PANTHER" id="PTHR30055">
    <property type="entry name" value="HTH-TYPE TRANSCRIPTIONAL REGULATOR RUTR"/>
    <property type="match status" value="1"/>
</dbReference>
<evidence type="ECO:0000256" key="4">
    <source>
        <dbReference type="ARBA" id="ARBA00023163"/>
    </source>
</evidence>
<dbReference type="InterPro" id="IPR009057">
    <property type="entry name" value="Homeodomain-like_sf"/>
</dbReference>
<dbReference type="InterPro" id="IPR050109">
    <property type="entry name" value="HTH-type_TetR-like_transc_reg"/>
</dbReference>
<keyword evidence="4" id="KW-0804">Transcription</keyword>
<proteinExistence type="predicted"/>
<reference evidence="7" key="1">
    <citation type="submission" date="2022-03" db="EMBL/GenBank/DDBJ databases">
        <authorList>
            <person name="Woo C.Y."/>
        </authorList>
    </citation>
    <scope>NUCLEOTIDE SEQUENCE</scope>
    <source>
        <strain evidence="7">CYS-02</strain>
    </source>
</reference>
<evidence type="ECO:0000313" key="8">
    <source>
        <dbReference type="Proteomes" id="UP001139447"/>
    </source>
</evidence>
<dbReference type="PRINTS" id="PR00455">
    <property type="entry name" value="HTHTETR"/>
</dbReference>
<dbReference type="Gene3D" id="1.10.10.60">
    <property type="entry name" value="Homeodomain-like"/>
    <property type="match status" value="1"/>
</dbReference>
<evidence type="ECO:0000256" key="5">
    <source>
        <dbReference type="PROSITE-ProRule" id="PRU00335"/>
    </source>
</evidence>
<evidence type="ECO:0000256" key="3">
    <source>
        <dbReference type="ARBA" id="ARBA00023125"/>
    </source>
</evidence>
<organism evidence="7 8">
    <name type="scientific">Variovorax terrae</name>
    <dbReference type="NCBI Taxonomy" id="2923278"/>
    <lineage>
        <taxon>Bacteria</taxon>
        <taxon>Pseudomonadati</taxon>
        <taxon>Pseudomonadota</taxon>
        <taxon>Betaproteobacteria</taxon>
        <taxon>Burkholderiales</taxon>
        <taxon>Comamonadaceae</taxon>
        <taxon>Variovorax</taxon>
    </lineage>
</organism>
<gene>
    <name evidence="7" type="ORF">MMF98_20125</name>
</gene>
<dbReference type="FunFam" id="1.10.10.60:FF:000141">
    <property type="entry name" value="TetR family transcriptional regulator"/>
    <property type="match status" value="1"/>
</dbReference>
<dbReference type="PROSITE" id="PS01081">
    <property type="entry name" value="HTH_TETR_1"/>
    <property type="match status" value="1"/>
</dbReference>
<keyword evidence="3 5" id="KW-0238">DNA-binding</keyword>
<dbReference type="RefSeq" id="WP_243309023.1">
    <property type="nucleotide sequence ID" value="NZ_JALGBI010000003.1"/>
</dbReference>
<dbReference type="Pfam" id="PF00440">
    <property type="entry name" value="TetR_N"/>
    <property type="match status" value="1"/>
</dbReference>
<evidence type="ECO:0000259" key="6">
    <source>
        <dbReference type="PROSITE" id="PS50977"/>
    </source>
</evidence>
<dbReference type="InterPro" id="IPR023772">
    <property type="entry name" value="DNA-bd_HTH_TetR-type_CS"/>
</dbReference>
<comment type="caution">
    <text evidence="7">The sequence shown here is derived from an EMBL/GenBank/DDBJ whole genome shotgun (WGS) entry which is preliminary data.</text>
</comment>
<dbReference type="GO" id="GO:0003700">
    <property type="term" value="F:DNA-binding transcription factor activity"/>
    <property type="evidence" value="ECO:0007669"/>
    <property type="project" value="TreeGrafter"/>
</dbReference>
<feature type="domain" description="HTH tetR-type" evidence="6">
    <location>
        <begin position="17"/>
        <end position="77"/>
    </location>
</feature>
<dbReference type="Gene3D" id="1.10.357.10">
    <property type="entry name" value="Tetracycline Repressor, domain 2"/>
    <property type="match status" value="1"/>
</dbReference>
<dbReference type="AlphaFoldDB" id="A0A9X1W0N6"/>
<dbReference type="PROSITE" id="PS50977">
    <property type="entry name" value="HTH_TETR_2"/>
    <property type="match status" value="1"/>
</dbReference>
<protein>
    <submittedName>
        <fullName evidence="7">TetR/AcrR family transcriptional regulator</fullName>
    </submittedName>
</protein>
<dbReference type="SUPFAM" id="SSF48498">
    <property type="entry name" value="Tetracyclin repressor-like, C-terminal domain"/>
    <property type="match status" value="1"/>
</dbReference>
<sequence length="209" mass="22957">MNSSKVAKVSFKEQMLQAREDAIVQTANRFLAEKGFEAMTVDEVAAAVGIAKASLYKHFTSKEDLAAAAMLRILKQAQEFVLTLPATDAPLDKLRAVVRWSMRMQLASDMPALPRQNSCLRAALMANPDYLDRLMAFSQLLGGWIESAQQQGVLNPELPATAVLYTLYARACDPVLEFLKAGGQYSDEQIVELVLGTCFDGLRTRAPAK</sequence>
<evidence type="ECO:0000313" key="7">
    <source>
        <dbReference type="EMBL" id="MCJ0765527.1"/>
    </source>
</evidence>
<dbReference type="GO" id="GO:0000976">
    <property type="term" value="F:transcription cis-regulatory region binding"/>
    <property type="evidence" value="ECO:0007669"/>
    <property type="project" value="TreeGrafter"/>
</dbReference>
<keyword evidence="1" id="KW-0678">Repressor</keyword>
<evidence type="ECO:0000256" key="1">
    <source>
        <dbReference type="ARBA" id="ARBA00022491"/>
    </source>
</evidence>
<feature type="DNA-binding region" description="H-T-H motif" evidence="5">
    <location>
        <begin position="40"/>
        <end position="59"/>
    </location>
</feature>
<dbReference type="EMBL" id="JALGBI010000003">
    <property type="protein sequence ID" value="MCJ0765527.1"/>
    <property type="molecule type" value="Genomic_DNA"/>
</dbReference>
<dbReference type="PANTHER" id="PTHR30055:SF234">
    <property type="entry name" value="HTH-TYPE TRANSCRIPTIONAL REGULATOR BETI"/>
    <property type="match status" value="1"/>
</dbReference>
<name>A0A9X1W0N6_9BURK</name>
<keyword evidence="8" id="KW-1185">Reference proteome</keyword>
<keyword evidence="2" id="KW-0805">Transcription regulation</keyword>
<dbReference type="Proteomes" id="UP001139447">
    <property type="component" value="Unassembled WGS sequence"/>
</dbReference>
<accession>A0A9X1W0N6</accession>